<gene>
    <name evidence="5" type="primary">LOC109710830</name>
    <name evidence="4" type="synonym">LOC109706584</name>
    <name evidence="1" type="ORF">ACMD2_04341</name>
</gene>
<sequence>MCIPVVLVCDEEERVVGAPQQAPGSCPFCGGGVVAADVESACRFCFLLPICFRTKRRFHCSSCSRPLVPFSTPNFPAYYY</sequence>
<dbReference type="Gramene" id="Aco019384.1.mrna1">
    <property type="protein sequence ID" value="Aco019384.1.mrna1.cds1"/>
    <property type="gene ID" value="Aco019384.1.path1"/>
</dbReference>
<dbReference type="PANTHER" id="PTHR33320:SF28">
    <property type="entry name" value="METHIONYL-TRNA SYNTHETASE"/>
    <property type="match status" value="1"/>
</dbReference>
<dbReference type="PANTHER" id="PTHR33320">
    <property type="entry name" value="METHIONYL-TRNA SYNTHETASE"/>
    <property type="match status" value="1"/>
</dbReference>
<dbReference type="Gramene" id="Aco012187.1.mrna1">
    <property type="protein sequence ID" value="Aco012187.1.mrna1.cds1"/>
    <property type="gene ID" value="Aco012187.1.path1"/>
</dbReference>
<accession>A0A199W212</accession>
<evidence type="ECO:0000313" key="5">
    <source>
        <dbReference type="RefSeq" id="XP_020089199.1"/>
    </source>
</evidence>
<dbReference type="AlphaFoldDB" id="A0A199W212"/>
<dbReference type="OrthoDB" id="610577at2759"/>
<reference evidence="4 5" key="2">
    <citation type="submission" date="2025-04" db="UniProtKB">
        <authorList>
            <consortium name="RefSeq"/>
        </authorList>
    </citation>
    <scope>IDENTIFICATION</scope>
    <source>
        <tissue evidence="4 5">Leaf</tissue>
    </source>
</reference>
<dbReference type="RefSeq" id="XP_020083109.1">
    <property type="nucleotide sequence ID" value="XM_020227520.1"/>
</dbReference>
<name>A0A199W212_ANACO</name>
<protein>
    <submittedName>
        <fullName evidence="4">Uncharacterized protein LOC109706584</fullName>
    </submittedName>
    <submittedName>
        <fullName evidence="5">Uncharacterized protein LOC109710830</fullName>
    </submittedName>
</protein>
<dbReference type="Proteomes" id="UP000092600">
    <property type="component" value="Unassembled WGS sequence"/>
</dbReference>
<dbReference type="GeneID" id="109706584"/>
<evidence type="ECO:0000313" key="4">
    <source>
        <dbReference type="RefSeq" id="XP_020083109.1"/>
    </source>
</evidence>
<dbReference type="Proteomes" id="UP000515123">
    <property type="component" value="Linkage group 5"/>
</dbReference>
<dbReference type="RefSeq" id="XP_020089199.1">
    <property type="nucleotide sequence ID" value="XM_020233610.1"/>
</dbReference>
<dbReference type="Proteomes" id="UP000515123">
    <property type="component" value="Linkage group 2"/>
</dbReference>
<organism evidence="1 2">
    <name type="scientific">Ananas comosus</name>
    <name type="common">Pineapple</name>
    <name type="synonym">Ananas ananas</name>
    <dbReference type="NCBI Taxonomy" id="4615"/>
    <lineage>
        <taxon>Eukaryota</taxon>
        <taxon>Viridiplantae</taxon>
        <taxon>Streptophyta</taxon>
        <taxon>Embryophyta</taxon>
        <taxon>Tracheophyta</taxon>
        <taxon>Spermatophyta</taxon>
        <taxon>Magnoliopsida</taxon>
        <taxon>Liliopsida</taxon>
        <taxon>Poales</taxon>
        <taxon>Bromeliaceae</taxon>
        <taxon>Bromelioideae</taxon>
        <taxon>Ananas</taxon>
    </lineage>
</organism>
<dbReference type="GeneID" id="109710830"/>
<reference evidence="1 2" key="1">
    <citation type="journal article" date="2016" name="DNA Res.">
        <title>The draft genome of MD-2 pineapple using hybrid error correction of long reads.</title>
        <authorList>
            <person name="Redwan R.M."/>
            <person name="Saidin A."/>
            <person name="Kumar S.V."/>
        </authorList>
    </citation>
    <scope>NUCLEOTIDE SEQUENCE [LARGE SCALE GENOMIC DNA]</scope>
    <source>
        <strain evidence="2">cv. MD2</strain>
        <tissue evidence="1">Leaf</tissue>
    </source>
</reference>
<proteinExistence type="predicted"/>
<evidence type="ECO:0000313" key="2">
    <source>
        <dbReference type="Proteomes" id="UP000092600"/>
    </source>
</evidence>
<keyword evidence="3" id="KW-1185">Reference proteome</keyword>
<evidence type="ECO:0000313" key="1">
    <source>
        <dbReference type="EMBL" id="OAY83329.1"/>
    </source>
</evidence>
<evidence type="ECO:0000313" key="3">
    <source>
        <dbReference type="Proteomes" id="UP000515123"/>
    </source>
</evidence>
<dbReference type="EMBL" id="LSRQ01000355">
    <property type="protein sequence ID" value="OAY83329.1"/>
    <property type="molecule type" value="Genomic_DNA"/>
</dbReference>